<sequence length="94" mass="10810">MTHLHIQQLIRNDMKSSAHGLSRHQSIKSRQITVSSIKFIAAVSAIKLRRKCLPARLNFPPVFQRQHGYKGNYELATQIAIHNMIVAVQIFYLE</sequence>
<name>A0AAV4S876_9ARAC</name>
<proteinExistence type="predicted"/>
<organism evidence="1 2">
    <name type="scientific">Caerostris darwini</name>
    <dbReference type="NCBI Taxonomy" id="1538125"/>
    <lineage>
        <taxon>Eukaryota</taxon>
        <taxon>Metazoa</taxon>
        <taxon>Ecdysozoa</taxon>
        <taxon>Arthropoda</taxon>
        <taxon>Chelicerata</taxon>
        <taxon>Arachnida</taxon>
        <taxon>Araneae</taxon>
        <taxon>Araneomorphae</taxon>
        <taxon>Entelegynae</taxon>
        <taxon>Araneoidea</taxon>
        <taxon>Araneidae</taxon>
        <taxon>Caerostris</taxon>
    </lineage>
</organism>
<protein>
    <submittedName>
        <fullName evidence="1">Uncharacterized protein</fullName>
    </submittedName>
</protein>
<keyword evidence="2" id="KW-1185">Reference proteome</keyword>
<dbReference type="AlphaFoldDB" id="A0AAV4S876"/>
<accession>A0AAV4S876</accession>
<comment type="caution">
    <text evidence="1">The sequence shown here is derived from an EMBL/GenBank/DDBJ whole genome shotgun (WGS) entry which is preliminary data.</text>
</comment>
<reference evidence="1 2" key="1">
    <citation type="submission" date="2021-06" db="EMBL/GenBank/DDBJ databases">
        <title>Caerostris darwini draft genome.</title>
        <authorList>
            <person name="Kono N."/>
            <person name="Arakawa K."/>
        </authorList>
    </citation>
    <scope>NUCLEOTIDE SEQUENCE [LARGE SCALE GENOMIC DNA]</scope>
</reference>
<gene>
    <name evidence="1" type="ORF">CDAR_308191</name>
</gene>
<evidence type="ECO:0000313" key="1">
    <source>
        <dbReference type="EMBL" id="GIY30214.1"/>
    </source>
</evidence>
<evidence type="ECO:0000313" key="2">
    <source>
        <dbReference type="Proteomes" id="UP001054837"/>
    </source>
</evidence>
<dbReference type="Proteomes" id="UP001054837">
    <property type="component" value="Unassembled WGS sequence"/>
</dbReference>
<dbReference type="EMBL" id="BPLQ01007452">
    <property type="protein sequence ID" value="GIY30214.1"/>
    <property type="molecule type" value="Genomic_DNA"/>
</dbReference>